<dbReference type="EMBL" id="CAIX01001462">
    <property type="protein sequence ID" value="CCI11654.1"/>
    <property type="molecule type" value="Genomic_DNA"/>
</dbReference>
<accession>A0A024FYA5</accession>
<evidence type="ECO:0000313" key="1">
    <source>
        <dbReference type="EMBL" id="CCI11654.1"/>
    </source>
</evidence>
<comment type="caution">
    <text evidence="1">The sequence shown here is derived from an EMBL/GenBank/DDBJ whole genome shotgun (WGS) entry which is preliminary data.</text>
</comment>
<protein>
    <submittedName>
        <fullName evidence="1">Uncharacterized protein</fullName>
    </submittedName>
</protein>
<name>A0A024FYA5_9STRA</name>
<gene>
    <name evidence="1" type="ORF">BN9_132630</name>
</gene>
<proteinExistence type="predicted"/>
<sequence length="99" mass="11825">MLAQPPRTMLTQCYFILQFSLKSNNNDRNDDPMIPIHLSYHFTNRQHVVQVIRYSNQTIFNVETRTSDRTVLASNFYMYENALTMKWMMPMPMSSPEQR</sequence>
<reference evidence="1 2" key="1">
    <citation type="submission" date="2012-05" db="EMBL/GenBank/DDBJ databases">
        <title>Recombination and specialization in a pathogen metapopulation.</title>
        <authorList>
            <person name="Gardiner A."/>
            <person name="Kemen E."/>
            <person name="Schultz-Larsen T."/>
            <person name="MacLean D."/>
            <person name="Van Oosterhout C."/>
            <person name="Jones J.D.G."/>
        </authorList>
    </citation>
    <scope>NUCLEOTIDE SEQUENCE [LARGE SCALE GENOMIC DNA]</scope>
    <source>
        <strain evidence="1 2">Ac Nc2</strain>
    </source>
</reference>
<dbReference type="Proteomes" id="UP000053237">
    <property type="component" value="Unassembled WGS sequence"/>
</dbReference>
<evidence type="ECO:0000313" key="2">
    <source>
        <dbReference type="Proteomes" id="UP000053237"/>
    </source>
</evidence>
<dbReference type="InParanoid" id="A0A024FYA5"/>
<dbReference type="AlphaFoldDB" id="A0A024FYA5"/>
<keyword evidence="2" id="KW-1185">Reference proteome</keyword>
<organism evidence="1 2">
    <name type="scientific">Albugo candida</name>
    <dbReference type="NCBI Taxonomy" id="65357"/>
    <lineage>
        <taxon>Eukaryota</taxon>
        <taxon>Sar</taxon>
        <taxon>Stramenopiles</taxon>
        <taxon>Oomycota</taxon>
        <taxon>Peronosporomycetes</taxon>
        <taxon>Albuginales</taxon>
        <taxon>Albuginaceae</taxon>
        <taxon>Albugo</taxon>
    </lineage>
</organism>